<keyword evidence="2" id="KW-0547">Nucleotide-binding</keyword>
<accession>A0A4U1JLI1</accession>
<sequence length="502" mass="55951">MSNIKTRNAPPRAGMLIESLRGLGYTTATAVADIIDNSISAGARTVDVHVEWAGTDSWIRITDDGCGMDDAELEKAMQLGARDPRHTRRADDLGRFGMGLKTASFSQARALTVHSRRSGRAPACLRWDLDVLEGVAGGDWPMIEGPRPGSEERLGIGHADAPGTVVLWEDLDRIVTPGFTSDDLFEALETLERHLAMVFHRLIGTASGQIDLKLNGKRVKPWDPFLTGNLSKRLESLEYSLLGAPEVRVQMHVLPHKDRFETSAEFEAAAGPDGWTSQQGFHIYRNRRLLAVSGWLRLGERGRQWPRDEAHRLARIRLDIPNTMDSEWNINVLKSTASPPVRLRPQLLRLAREAREIARTVYAFRGRLVSDGAESKEGMPDIWEAIKRPSGATAYRLSRKHDLYRSVMDRAGPLARDIEALLRLVEATVPVQRIWLDTAADDEPPVSILEDEADPALVEMMEAMFDALVQSRGLSETEARERLSRTRPFDKRPDLIAGLGSK</sequence>
<dbReference type="Gene3D" id="3.30.565.10">
    <property type="entry name" value="Histidine kinase-like ATPase, C-terminal domain"/>
    <property type="match status" value="1"/>
</dbReference>
<dbReference type="RefSeq" id="WP_136909416.1">
    <property type="nucleotide sequence ID" value="NZ_SWJZ01000112.1"/>
</dbReference>
<dbReference type="Proteomes" id="UP000310597">
    <property type="component" value="Unassembled WGS sequence"/>
</dbReference>
<reference evidence="2 3" key="1">
    <citation type="submission" date="2019-04" db="EMBL/GenBank/DDBJ databases">
        <title>Draft Whole-Genome sequence of the purple photosynthetic bacterium Rhodobacter capsulatus SP108 with an indigenous class A beta-lactamase.</title>
        <authorList>
            <person name="Robertson S."/>
            <person name="Meyer T.E."/>
            <person name="Kyndt J.A."/>
        </authorList>
    </citation>
    <scope>NUCLEOTIDE SEQUENCE [LARGE SCALE GENOMIC DNA]</scope>
    <source>
        <strain evidence="2 3">SP108</strain>
    </source>
</reference>
<dbReference type="EMBL" id="SWJZ01000112">
    <property type="protein sequence ID" value="TKD13782.1"/>
    <property type="molecule type" value="Genomic_DNA"/>
</dbReference>
<organism evidence="2 3">
    <name type="scientific">Rhodobacter capsulatus</name>
    <name type="common">Rhodopseudomonas capsulata</name>
    <dbReference type="NCBI Taxonomy" id="1061"/>
    <lineage>
        <taxon>Bacteria</taxon>
        <taxon>Pseudomonadati</taxon>
        <taxon>Pseudomonadota</taxon>
        <taxon>Alphaproteobacteria</taxon>
        <taxon>Rhodobacterales</taxon>
        <taxon>Rhodobacter group</taxon>
        <taxon>Rhodobacter</taxon>
    </lineage>
</organism>
<name>A0A4U1JLI1_RHOCA</name>
<dbReference type="Pfam" id="PF13589">
    <property type="entry name" value="HATPase_c_3"/>
    <property type="match status" value="1"/>
</dbReference>
<evidence type="ECO:0000256" key="1">
    <source>
        <dbReference type="SAM" id="MobiDB-lite"/>
    </source>
</evidence>
<dbReference type="AlphaFoldDB" id="A0A4U1JLI1"/>
<dbReference type="GO" id="GO:0005524">
    <property type="term" value="F:ATP binding"/>
    <property type="evidence" value="ECO:0007669"/>
    <property type="project" value="UniProtKB-KW"/>
</dbReference>
<dbReference type="SUPFAM" id="SSF55874">
    <property type="entry name" value="ATPase domain of HSP90 chaperone/DNA topoisomerase II/histidine kinase"/>
    <property type="match status" value="1"/>
</dbReference>
<evidence type="ECO:0000313" key="3">
    <source>
        <dbReference type="Proteomes" id="UP000310597"/>
    </source>
</evidence>
<comment type="caution">
    <text evidence="2">The sequence shown here is derived from an EMBL/GenBank/DDBJ whole genome shotgun (WGS) entry which is preliminary data.</text>
</comment>
<proteinExistence type="predicted"/>
<gene>
    <name evidence="2" type="ORF">FBT96_18915</name>
</gene>
<feature type="compositionally biased region" description="Basic and acidic residues" evidence="1">
    <location>
        <begin position="476"/>
        <end position="494"/>
    </location>
</feature>
<evidence type="ECO:0000313" key="2">
    <source>
        <dbReference type="EMBL" id="TKD13782.1"/>
    </source>
</evidence>
<dbReference type="InterPro" id="IPR036890">
    <property type="entry name" value="HATPase_C_sf"/>
</dbReference>
<feature type="region of interest" description="Disordered" evidence="1">
    <location>
        <begin position="476"/>
        <end position="502"/>
    </location>
</feature>
<dbReference type="OrthoDB" id="9813438at2"/>
<protein>
    <submittedName>
        <fullName evidence="2">ATP-binding protein</fullName>
    </submittedName>
</protein>
<keyword evidence="2" id="KW-0067">ATP-binding</keyword>